<feature type="transmembrane region" description="Helical" evidence="5">
    <location>
        <begin position="408"/>
        <end position="431"/>
    </location>
</feature>
<evidence type="ECO:0000256" key="6">
    <source>
        <dbReference type="SAM" id="MobiDB-lite"/>
    </source>
</evidence>
<reference evidence="8 9" key="1">
    <citation type="submission" date="2019-06" db="EMBL/GenBank/DDBJ databases">
        <title>Sequencing the genomes of 1000 actinobacteria strains.</title>
        <authorList>
            <person name="Klenk H.-P."/>
        </authorList>
    </citation>
    <scope>NUCLEOTIDE SEQUENCE [LARGE SCALE GENOMIC DNA]</scope>
    <source>
        <strain evidence="8 9">DSM 8803</strain>
    </source>
</reference>
<dbReference type="RefSeq" id="WP_246055806.1">
    <property type="nucleotide sequence ID" value="NZ_BAAAUY010000017.1"/>
</dbReference>
<keyword evidence="3 5" id="KW-1133">Transmembrane helix</keyword>
<evidence type="ECO:0000313" key="8">
    <source>
        <dbReference type="EMBL" id="TQL43594.1"/>
    </source>
</evidence>
<evidence type="ECO:0000256" key="4">
    <source>
        <dbReference type="ARBA" id="ARBA00023136"/>
    </source>
</evidence>
<dbReference type="GO" id="GO:0005886">
    <property type="term" value="C:plasma membrane"/>
    <property type="evidence" value="ECO:0007669"/>
    <property type="project" value="UniProtKB-SubCell"/>
</dbReference>
<evidence type="ECO:0000313" key="9">
    <source>
        <dbReference type="Proteomes" id="UP000319094"/>
    </source>
</evidence>
<comment type="similarity">
    <text evidence="5">Belongs to the binding-protein-dependent transport system permease family.</text>
</comment>
<organism evidence="8 9">
    <name type="scientific">Leucobacter komagatae</name>
    <dbReference type="NCBI Taxonomy" id="55969"/>
    <lineage>
        <taxon>Bacteria</taxon>
        <taxon>Bacillati</taxon>
        <taxon>Actinomycetota</taxon>
        <taxon>Actinomycetes</taxon>
        <taxon>Micrococcales</taxon>
        <taxon>Microbacteriaceae</taxon>
        <taxon>Leucobacter</taxon>
    </lineage>
</organism>
<dbReference type="PROSITE" id="PS50928">
    <property type="entry name" value="ABC_TM1"/>
    <property type="match status" value="2"/>
</dbReference>
<keyword evidence="9" id="KW-1185">Reference proteome</keyword>
<accession>A0A542Y6E4</accession>
<sequence length="609" mass="65182">MHPRPPEDRQESAIEPIATPQRGGADSDGSTGHSHNPRRGRLADIVILAGVFVAFWGLTVLAPEFSQPFDRETSTLSVALDPAQLPHYAARSLLRMFAALACSVAFSFVYATIAARVRGAERFMIPILDVLQSVPVLGFLAVTLPLWLALFPDTVLGLECAAVFAIFTSQVWNMTFGFYQSLIAQPRELDEAARAMGLSRWQRFWKLDAPSGAFPLVWNGMMSFGGGWFFLIASEVFTVGRSEQALPGIGSFAAAASRESRIDLLLLAAAVMVLLVVGVNVVFWRPLTAWAERFRLGDTDTSEPQTSAVYDLLRRSAIPRALARVMRPLSDGIETAMRALGTTGRRPAGERARATRLRSHRTASMRIAATALALALLAAGVVAALAFVASEVGLSEFLTTTGLGVVTLARVVVVVTLGTLVWVPIGVWIGLNPRVTRVAQPIVQVLASFPANFLFPLFALALISTGVSLDVGGFLLMALGSQWYILFNVIAGAAAIPIDLRESARSLRLGRALTWRTLYAPAVFGSWVTGALAAAGGAWNASIVSEIVSYGDTTLTATGLGAYIAGATAAGDTVRVLVGVAVMSVLVVAANRLVWRRLYRLAQTRFSLA</sequence>
<keyword evidence="5" id="KW-0813">Transport</keyword>
<gene>
    <name evidence="8" type="ORF">FB468_1620</name>
</gene>
<proteinExistence type="inferred from homology"/>
<dbReference type="Pfam" id="PF00528">
    <property type="entry name" value="BPD_transp_1"/>
    <property type="match status" value="2"/>
</dbReference>
<dbReference type="PANTHER" id="PTHR42744">
    <property type="entry name" value="BINDING-PROTEIN-DEPENDENT TRANSPORT SYSTEMS INNER MEMBRANE COMPONENT"/>
    <property type="match status" value="1"/>
</dbReference>
<dbReference type="InterPro" id="IPR035906">
    <property type="entry name" value="MetI-like_sf"/>
</dbReference>
<feature type="domain" description="ABC transmembrane type-1" evidence="7">
    <location>
        <begin position="89"/>
        <end position="283"/>
    </location>
</feature>
<feature type="transmembrane region" description="Helical" evidence="5">
    <location>
        <begin position="576"/>
        <end position="595"/>
    </location>
</feature>
<dbReference type="CDD" id="cd06261">
    <property type="entry name" value="TM_PBP2"/>
    <property type="match status" value="2"/>
</dbReference>
<feature type="transmembrane region" description="Helical" evidence="5">
    <location>
        <begin position="443"/>
        <end position="463"/>
    </location>
</feature>
<dbReference type="SUPFAM" id="SSF161098">
    <property type="entry name" value="MetI-like"/>
    <property type="match status" value="2"/>
</dbReference>
<feature type="transmembrane region" description="Helical" evidence="5">
    <location>
        <begin position="93"/>
        <end position="115"/>
    </location>
</feature>
<dbReference type="AlphaFoldDB" id="A0A542Y6E4"/>
<dbReference type="EMBL" id="VFON01000001">
    <property type="protein sequence ID" value="TQL43594.1"/>
    <property type="molecule type" value="Genomic_DNA"/>
</dbReference>
<dbReference type="Gene3D" id="1.10.3720.10">
    <property type="entry name" value="MetI-like"/>
    <property type="match status" value="2"/>
</dbReference>
<dbReference type="Proteomes" id="UP000319094">
    <property type="component" value="Unassembled WGS sequence"/>
</dbReference>
<feature type="transmembrane region" description="Helical" evidence="5">
    <location>
        <begin position="518"/>
        <end position="539"/>
    </location>
</feature>
<dbReference type="PANTHER" id="PTHR42744:SF1">
    <property type="entry name" value="BINDING-PROTEIN-DEPENDENT TRANSPORT SYSTEMS INNER MEMBRANE COMPONENT"/>
    <property type="match status" value="1"/>
</dbReference>
<feature type="compositionally biased region" description="Basic and acidic residues" evidence="6">
    <location>
        <begin position="1"/>
        <end position="12"/>
    </location>
</feature>
<protein>
    <submittedName>
        <fullName evidence="8">NitT/TauT family transport system permease protein</fullName>
    </submittedName>
</protein>
<evidence type="ECO:0000256" key="2">
    <source>
        <dbReference type="ARBA" id="ARBA00022692"/>
    </source>
</evidence>
<comment type="subcellular location">
    <subcellularLocation>
        <location evidence="5">Cell membrane</location>
        <topology evidence="5">Multi-pass membrane protein</topology>
    </subcellularLocation>
    <subcellularLocation>
        <location evidence="1">Membrane</location>
        <topology evidence="1">Multi-pass membrane protein</topology>
    </subcellularLocation>
</comment>
<feature type="region of interest" description="Disordered" evidence="6">
    <location>
        <begin position="1"/>
        <end position="37"/>
    </location>
</feature>
<feature type="transmembrane region" description="Helical" evidence="5">
    <location>
        <begin position="367"/>
        <end position="388"/>
    </location>
</feature>
<evidence type="ECO:0000256" key="5">
    <source>
        <dbReference type="RuleBase" id="RU363032"/>
    </source>
</evidence>
<feature type="transmembrane region" description="Helical" evidence="5">
    <location>
        <begin position="213"/>
        <end position="233"/>
    </location>
</feature>
<feature type="transmembrane region" description="Helical" evidence="5">
    <location>
        <begin position="42"/>
        <end position="62"/>
    </location>
</feature>
<keyword evidence="4 5" id="KW-0472">Membrane</keyword>
<feature type="transmembrane region" description="Helical" evidence="5">
    <location>
        <begin position="264"/>
        <end position="284"/>
    </location>
</feature>
<keyword evidence="2 5" id="KW-0812">Transmembrane</keyword>
<feature type="transmembrane region" description="Helical" evidence="5">
    <location>
        <begin position="127"/>
        <end position="150"/>
    </location>
</feature>
<evidence type="ECO:0000259" key="7">
    <source>
        <dbReference type="PROSITE" id="PS50928"/>
    </source>
</evidence>
<evidence type="ECO:0000256" key="1">
    <source>
        <dbReference type="ARBA" id="ARBA00004141"/>
    </source>
</evidence>
<evidence type="ECO:0000256" key="3">
    <source>
        <dbReference type="ARBA" id="ARBA00022989"/>
    </source>
</evidence>
<dbReference type="GO" id="GO:0055085">
    <property type="term" value="P:transmembrane transport"/>
    <property type="evidence" value="ECO:0007669"/>
    <property type="project" value="InterPro"/>
</dbReference>
<feature type="domain" description="ABC transmembrane type-1" evidence="7">
    <location>
        <begin position="408"/>
        <end position="595"/>
    </location>
</feature>
<dbReference type="InterPro" id="IPR000515">
    <property type="entry name" value="MetI-like"/>
</dbReference>
<comment type="caution">
    <text evidence="8">The sequence shown here is derived from an EMBL/GenBank/DDBJ whole genome shotgun (WGS) entry which is preliminary data.</text>
</comment>
<feature type="transmembrane region" description="Helical" evidence="5">
    <location>
        <begin position="156"/>
        <end position="179"/>
    </location>
</feature>
<name>A0A542Y6E4_9MICO</name>
<feature type="transmembrane region" description="Helical" evidence="5">
    <location>
        <begin position="475"/>
        <end position="498"/>
    </location>
</feature>